<comment type="similarity">
    <text evidence="2">Belongs to the Ca(2+):cation antiporter (CaCA) (TC 2.A.19) family. SLC8 subfamily.</text>
</comment>
<evidence type="ECO:0000256" key="4">
    <source>
        <dbReference type="ARBA" id="ARBA00022448"/>
    </source>
</evidence>
<dbReference type="InterPro" id="IPR004837">
    <property type="entry name" value="NaCa_Exmemb"/>
</dbReference>
<evidence type="ECO:0000256" key="17">
    <source>
        <dbReference type="ARBA" id="ARBA00023136"/>
    </source>
</evidence>
<evidence type="ECO:0000259" key="25">
    <source>
        <dbReference type="SMART" id="SM00237"/>
    </source>
</evidence>
<comment type="function">
    <text evidence="23">Mediates the exchange of one Ca(2+) ion against three to four Na(+) ions across the cell membrane, and thereby contributes to the regulation of cytoplasmic Ca(2+) levels and Ca(2+)-dependent cellular processes. Contributes to Ca(2+) transport during excitation-contraction coupling in muscle. In a first phase, voltage-gated channels mediate the rapid increase of cytoplasmic Ca(2+) levels due to release of Ca(2+) stores from the endoplasmic reticulum. SLC8A1 mediates the export of Ca(2+) from the cell during the next phase, so that cytoplasmic Ca(2+) levels rapidly return to baseline. Required for normal embryonic heart development and the onset of heart contractions.</text>
</comment>
<evidence type="ECO:0000256" key="24">
    <source>
        <dbReference type="SAM" id="Phobius"/>
    </source>
</evidence>
<dbReference type="InterPro" id="IPR032452">
    <property type="entry name" value="Na_Ca_Ex_C-exten"/>
</dbReference>
<proteinExistence type="inferred from homology"/>
<feature type="transmembrane region" description="Helical" evidence="24">
    <location>
        <begin position="6"/>
        <end position="26"/>
    </location>
</feature>
<evidence type="ECO:0000313" key="27">
    <source>
        <dbReference type="Proteomes" id="UP001214576"/>
    </source>
</evidence>
<dbReference type="PANTHER" id="PTHR11878:SF7">
    <property type="entry name" value="SODIUM_CALCIUM EXCHANGER 3"/>
    <property type="match status" value="1"/>
</dbReference>
<feature type="transmembrane region" description="Helical" evidence="24">
    <location>
        <begin position="891"/>
        <end position="911"/>
    </location>
</feature>
<keyword evidence="9" id="KW-0479">Metal-binding</keyword>
<dbReference type="FunFam" id="1.20.1420.30:FF:000001">
    <property type="entry name" value="sodium/calcium exchanger 1 isoform X1"/>
    <property type="match status" value="1"/>
</dbReference>
<evidence type="ECO:0000256" key="11">
    <source>
        <dbReference type="ARBA" id="ARBA00022737"/>
    </source>
</evidence>
<feature type="transmembrane region" description="Helical" evidence="24">
    <location>
        <begin position="932"/>
        <end position="954"/>
    </location>
</feature>
<evidence type="ECO:0000256" key="19">
    <source>
        <dbReference type="ARBA" id="ARBA00023201"/>
    </source>
</evidence>
<evidence type="ECO:0000256" key="10">
    <source>
        <dbReference type="ARBA" id="ARBA00022729"/>
    </source>
</evidence>
<keyword evidence="18" id="KW-0325">Glycoprotein</keyword>
<dbReference type="GO" id="GO:0005432">
    <property type="term" value="F:calcium:sodium antiporter activity"/>
    <property type="evidence" value="ECO:0007669"/>
    <property type="project" value="InterPro"/>
</dbReference>
<gene>
    <name evidence="26" type="ORF">MG293_009759</name>
</gene>
<keyword evidence="14 24" id="KW-1133">Transmembrane helix</keyword>
<feature type="transmembrane region" description="Helical" evidence="24">
    <location>
        <begin position="859"/>
        <end position="879"/>
    </location>
</feature>
<evidence type="ECO:0000256" key="3">
    <source>
        <dbReference type="ARBA" id="ARBA00017100"/>
    </source>
</evidence>
<sequence length="957" mass="106357">MSRCGRLQPLTSAFLHFGLITFVLFLNGLRAEAGTSGDVPSTGQNNESCTGSSDCKEGVILPIWYPENPSLGDKIARVIVYFVALIYMFLGVSIIADRFMASIEVITSQEREVTIKKPNGETSTTTIRVWNETVSNLTLMALGSSAPEILLSLIEVCGHGFIAGDLGPSTIVGSAAFNMFIIIGICVYVIPDGETRKIKHLRVFFVTAAWSIFAYIWLYMILAVFSPGVVQVWEGLLTLFFFPVCVLLAWVADKRLLFYKYMHKKYRTDKHRGIIIETEGDHPKGIEMDGKMMNSHFLDGHLVPLEGKEVDESRREMIRILKDLKQKYPEKDLDQLVEMANYYALSHQQKSRAFYRIQATRMMTGAGNILKKHAAEQAKKTSSMSEVHADEPEDFVSKVFFDPCSYQCLENCGAVLLTVVRKGGDTSKTLYVDYKTEDGSANAGADYEFTEGTVVLKPGETQKEFSVGIIDDDIFEEDEHFFVRLSNVRMEEEQPEEGMSPRVRNSLPLPRAVLVSPCVATVTILDDDHAGIFTFECDTIHVSESIGVMEVKVLRTSGARGTVIVPFRTVEGTAKGGGEDFEDIYGELEFKNDETVKTVRVKIVDEEEYERQENFFIVLGEPKWMERGISGAVGLSSLKDQEVYFPTADDCEEVDNSLGTISVDVEVTDRKLTVEEEEAKRIAEMGKPILGEHPKLEVIIEESYEFKTTVDKLIRKTNLALVVGTHSWRDQFMEAITVSAAGDEDEDESGEERLPSCFDYVMHFLTVFWKVLFACVPPTEYCHGWACFVVSILIIGMLTAIIGDLASHFGCTIGLKDSVTAVIFVAFGTSVPDTFASKAAAIQDVYADASIGNVTGSNAVNVFLGIGLAWSVAAIYWALQGQEFHVSAGTLAFSVTLFTIFAFVCISVLLYRRRPHLGGELGGPRGCKLATTWLFVSLWLLYILFATLEAYCYIKGF</sequence>
<evidence type="ECO:0000256" key="13">
    <source>
        <dbReference type="ARBA" id="ARBA00022860"/>
    </source>
</evidence>
<dbReference type="GO" id="GO:0030424">
    <property type="term" value="C:axon"/>
    <property type="evidence" value="ECO:0007669"/>
    <property type="project" value="TreeGrafter"/>
</dbReference>
<dbReference type="EMBL" id="JAKZEL010000009">
    <property type="protein sequence ID" value="KAI4540718.1"/>
    <property type="molecule type" value="Genomic_DNA"/>
</dbReference>
<keyword evidence="11" id="KW-0677">Repeat</keyword>
<evidence type="ECO:0000256" key="16">
    <source>
        <dbReference type="ARBA" id="ARBA00023065"/>
    </source>
</evidence>
<keyword evidence="17 24" id="KW-0472">Membrane</keyword>
<evidence type="ECO:0000256" key="8">
    <source>
        <dbReference type="ARBA" id="ARBA00022692"/>
    </source>
</evidence>
<dbReference type="InterPro" id="IPR004836">
    <property type="entry name" value="Na_Ca_Ex"/>
</dbReference>
<evidence type="ECO:0000256" key="6">
    <source>
        <dbReference type="ARBA" id="ARBA00022475"/>
    </source>
</evidence>
<dbReference type="SMART" id="SM00237">
    <property type="entry name" value="Calx_beta"/>
    <property type="match status" value="2"/>
</dbReference>
<dbReference type="InterPro" id="IPR044880">
    <property type="entry name" value="NCX_ion-bd_dom_sf"/>
</dbReference>
<dbReference type="InterPro" id="IPR038081">
    <property type="entry name" value="CalX-like_sf"/>
</dbReference>
<evidence type="ECO:0000256" key="9">
    <source>
        <dbReference type="ARBA" id="ARBA00022723"/>
    </source>
</evidence>
<comment type="subcellular location">
    <subcellularLocation>
        <location evidence="1">Cell membrane</location>
        <topology evidence="1">Multi-pass membrane protein</topology>
    </subcellularLocation>
</comment>
<evidence type="ECO:0000256" key="7">
    <source>
        <dbReference type="ARBA" id="ARBA00022568"/>
    </source>
</evidence>
<keyword evidence="27" id="KW-1185">Reference proteome</keyword>
<dbReference type="GO" id="GO:0046872">
    <property type="term" value="F:metal ion binding"/>
    <property type="evidence" value="ECO:0007669"/>
    <property type="project" value="UniProtKB-KW"/>
</dbReference>
<dbReference type="GO" id="GO:0005516">
    <property type="term" value="F:calmodulin binding"/>
    <property type="evidence" value="ECO:0007669"/>
    <property type="project" value="UniProtKB-KW"/>
</dbReference>
<dbReference type="GO" id="GO:0098703">
    <property type="term" value="P:calcium ion import across plasma membrane"/>
    <property type="evidence" value="ECO:0007669"/>
    <property type="project" value="TreeGrafter"/>
</dbReference>
<evidence type="ECO:0000256" key="5">
    <source>
        <dbReference type="ARBA" id="ARBA00022449"/>
    </source>
</evidence>
<feature type="domain" description="Calx-beta" evidence="25">
    <location>
        <begin position="520"/>
        <end position="620"/>
    </location>
</feature>
<dbReference type="Gene3D" id="1.20.1420.30">
    <property type="entry name" value="NCX, central ion-binding region"/>
    <property type="match status" value="2"/>
</dbReference>
<evidence type="ECO:0000256" key="20">
    <source>
        <dbReference type="ARBA" id="ARBA00030991"/>
    </source>
</evidence>
<keyword evidence="16" id="KW-0406">Ion transport</keyword>
<accession>A0AAD4YAH6</accession>
<dbReference type="GO" id="GO:0007154">
    <property type="term" value="P:cell communication"/>
    <property type="evidence" value="ECO:0007669"/>
    <property type="project" value="InterPro"/>
</dbReference>
<dbReference type="FunFam" id="2.60.40.2030:FF:000001">
    <property type="entry name" value="sodium/calcium exchanger 1 isoform X1"/>
    <property type="match status" value="1"/>
</dbReference>
<feature type="transmembrane region" description="Helical" evidence="24">
    <location>
        <begin position="203"/>
        <end position="226"/>
    </location>
</feature>
<dbReference type="AlphaFoldDB" id="A0AAD4YAH6"/>
<evidence type="ECO:0000313" key="26">
    <source>
        <dbReference type="EMBL" id="KAI4540718.1"/>
    </source>
</evidence>
<keyword evidence="19" id="KW-0739">Sodium transport</keyword>
<keyword evidence="15" id="KW-0915">Sodium</keyword>
<dbReference type="GO" id="GO:0042383">
    <property type="term" value="C:sarcolemma"/>
    <property type="evidence" value="ECO:0007669"/>
    <property type="project" value="TreeGrafter"/>
</dbReference>
<organism evidence="26 27">
    <name type="scientific">Ovis ammon polii</name>
    <dbReference type="NCBI Taxonomy" id="230172"/>
    <lineage>
        <taxon>Eukaryota</taxon>
        <taxon>Metazoa</taxon>
        <taxon>Chordata</taxon>
        <taxon>Craniata</taxon>
        <taxon>Vertebrata</taxon>
        <taxon>Euteleostomi</taxon>
        <taxon>Mammalia</taxon>
        <taxon>Eutheria</taxon>
        <taxon>Laurasiatheria</taxon>
        <taxon>Artiodactyla</taxon>
        <taxon>Ruminantia</taxon>
        <taxon>Pecora</taxon>
        <taxon>Bovidae</taxon>
        <taxon>Caprinae</taxon>
        <taxon>Ovis</taxon>
    </lineage>
</organism>
<keyword evidence="13" id="KW-0112">Calmodulin-binding</keyword>
<keyword evidence="6" id="KW-1003">Cell membrane</keyword>
<dbReference type="PANTHER" id="PTHR11878">
    <property type="entry name" value="SODIUM/CALCIUM EXCHANGER"/>
    <property type="match status" value="1"/>
</dbReference>
<evidence type="ECO:0000256" key="23">
    <source>
        <dbReference type="ARBA" id="ARBA00045279"/>
    </source>
</evidence>
<evidence type="ECO:0000256" key="15">
    <source>
        <dbReference type="ARBA" id="ARBA00023053"/>
    </source>
</evidence>
<dbReference type="GO" id="GO:0098794">
    <property type="term" value="C:postsynapse"/>
    <property type="evidence" value="ECO:0007669"/>
    <property type="project" value="TreeGrafter"/>
</dbReference>
<dbReference type="NCBIfam" id="TIGR00845">
    <property type="entry name" value="caca"/>
    <property type="match status" value="1"/>
</dbReference>
<feature type="transmembrane region" description="Helical" evidence="24">
    <location>
        <begin position="78"/>
        <end position="96"/>
    </location>
</feature>
<keyword evidence="4" id="KW-0813">Transport</keyword>
<dbReference type="Pfam" id="PF16494">
    <property type="entry name" value="Na_Ca_ex_C"/>
    <property type="match status" value="1"/>
</dbReference>
<feature type="transmembrane region" description="Helical" evidence="24">
    <location>
        <begin position="171"/>
        <end position="191"/>
    </location>
</feature>
<keyword evidence="8 24" id="KW-0812">Transmembrane</keyword>
<dbReference type="PRINTS" id="PR01259">
    <property type="entry name" value="NACAEXCHNGR"/>
</dbReference>
<protein>
    <recommendedName>
        <fullName evidence="3">Sodium/calcium exchanger 1</fullName>
    </recommendedName>
    <alternativeName>
        <fullName evidence="21">Na(+)/Ca(2+)-exchange protein 1</fullName>
    </alternativeName>
    <alternativeName>
        <fullName evidence="20">Solute carrier family 8 member 1</fullName>
    </alternativeName>
</protein>
<dbReference type="Gene3D" id="2.60.40.2030">
    <property type="match status" value="2"/>
</dbReference>
<evidence type="ECO:0000256" key="2">
    <source>
        <dbReference type="ARBA" id="ARBA00007489"/>
    </source>
</evidence>
<evidence type="ECO:0000256" key="14">
    <source>
        <dbReference type="ARBA" id="ARBA00022989"/>
    </source>
</evidence>
<dbReference type="InterPro" id="IPR003644">
    <property type="entry name" value="Calx_beta"/>
</dbReference>
<keyword evidence="12" id="KW-0106">Calcium</keyword>
<reference evidence="26" key="1">
    <citation type="submission" date="2022-03" db="EMBL/GenBank/DDBJ databases">
        <title>Genomic analyses of argali, domestic sheep and their hybrids provide insights into chromosomal evolution, heterosis and genetic basis of agronomic traits.</title>
        <authorList>
            <person name="Li M."/>
        </authorList>
    </citation>
    <scope>NUCLEOTIDE SEQUENCE</scope>
    <source>
        <strain evidence="26">CAU-MHL-2022a</strain>
        <tissue evidence="26">Skin</tissue>
    </source>
</reference>
<dbReference type="Pfam" id="PF01699">
    <property type="entry name" value="Na_Ca_ex"/>
    <property type="match status" value="2"/>
</dbReference>
<evidence type="ECO:0000256" key="21">
    <source>
        <dbReference type="ARBA" id="ARBA00032110"/>
    </source>
</evidence>
<evidence type="ECO:0000256" key="1">
    <source>
        <dbReference type="ARBA" id="ARBA00004651"/>
    </source>
</evidence>
<dbReference type="InterPro" id="IPR051171">
    <property type="entry name" value="CaCA"/>
</dbReference>
<dbReference type="Proteomes" id="UP001214576">
    <property type="component" value="Unassembled WGS sequence"/>
</dbReference>
<keyword evidence="10" id="KW-0732">Signal</keyword>
<comment type="catalytic activity">
    <reaction evidence="22">
        <text>Ca(2+)(in) + 3 Na(+)(out) = Ca(2+)(out) + 3 Na(+)(in)</text>
        <dbReference type="Rhea" id="RHEA:69955"/>
        <dbReference type="ChEBI" id="CHEBI:29101"/>
        <dbReference type="ChEBI" id="CHEBI:29108"/>
    </reaction>
</comment>
<evidence type="ECO:0000256" key="22">
    <source>
        <dbReference type="ARBA" id="ARBA00033667"/>
    </source>
</evidence>
<name>A0AAD4YAH6_OVIAM</name>
<feature type="domain" description="Calx-beta" evidence="25">
    <location>
        <begin position="386"/>
        <end position="486"/>
    </location>
</feature>
<evidence type="ECO:0000256" key="12">
    <source>
        <dbReference type="ARBA" id="ARBA00022837"/>
    </source>
</evidence>
<keyword evidence="7" id="KW-0109">Calcium transport</keyword>
<feature type="transmembrane region" description="Helical" evidence="24">
    <location>
        <begin position="785"/>
        <end position="806"/>
    </location>
</feature>
<evidence type="ECO:0000256" key="18">
    <source>
        <dbReference type="ARBA" id="ARBA00023180"/>
    </source>
</evidence>
<dbReference type="FunFam" id="1.20.1420.30:FF:000003">
    <property type="entry name" value="sodium/calcium exchanger 1 isoform X1"/>
    <property type="match status" value="1"/>
</dbReference>
<feature type="transmembrane region" description="Helical" evidence="24">
    <location>
        <begin position="232"/>
        <end position="252"/>
    </location>
</feature>
<comment type="caution">
    <text evidence="26">The sequence shown here is derived from an EMBL/GenBank/DDBJ whole genome shotgun (WGS) entry which is preliminary data.</text>
</comment>
<dbReference type="Pfam" id="PF03160">
    <property type="entry name" value="Calx-beta"/>
    <property type="match status" value="1"/>
</dbReference>
<keyword evidence="5" id="KW-0050">Antiport</keyword>
<dbReference type="SUPFAM" id="SSF141072">
    <property type="entry name" value="CalX-like"/>
    <property type="match status" value="2"/>
</dbReference>